<dbReference type="InterPro" id="IPR023346">
    <property type="entry name" value="Lysozyme-like_dom_sf"/>
</dbReference>
<evidence type="ECO:0000313" key="7">
    <source>
        <dbReference type="Proteomes" id="UP000193495"/>
    </source>
</evidence>
<dbReference type="OrthoDB" id="9815002at2"/>
<dbReference type="RefSeq" id="WP_085895429.1">
    <property type="nucleotide sequence ID" value="NZ_FWFY01000002.1"/>
</dbReference>
<sequence length="295" mass="31569">MIRILFCLVFWAGWSAAPLMAQERIVQASERRCLPGGPCIALDSYIPDVCAAIETFAERNALDVGFFARLLWRESLFDAGAVSPAGALGIAQFMPGTAKLRGLADPFDPVQALAASAAYLAELTDRFGSLGLAAVAYNAGEARAEKFLAGNDWLPNETEAYVQAITGYAALEWRDAPPEKLDLTLASGRPFRDACQEQAKGRSIAQFRVTVPILPWGVILASAPGRGAVEKRVAQLRRQAGGVIGSEQVAFTRSRLPGQPAQRHVAQIGRESRAQAEALCAKLRAAGASCMVLKN</sequence>
<reference evidence="6 7" key="1">
    <citation type="submission" date="2017-03" db="EMBL/GenBank/DDBJ databases">
        <authorList>
            <person name="Afonso C.L."/>
            <person name="Miller P.J."/>
            <person name="Scott M.A."/>
            <person name="Spackman E."/>
            <person name="Goraichik I."/>
            <person name="Dimitrov K.M."/>
            <person name="Suarez D.L."/>
            <person name="Swayne D.E."/>
        </authorList>
    </citation>
    <scope>NUCLEOTIDE SEQUENCE [LARGE SCALE GENOMIC DNA]</scope>
    <source>
        <strain evidence="6 7">CECT 8367</strain>
    </source>
</reference>
<protein>
    <submittedName>
        <fullName evidence="6">Membrane-bound lytic transglycosylase F</fullName>
    </submittedName>
    <submittedName>
        <fullName evidence="5">Transglycosylase-like protein with SLT domain</fullName>
    </submittedName>
</protein>
<accession>A0A1X6YS15</accession>
<proteinExistence type="inferred from homology"/>
<dbReference type="Gene3D" id="1.10.530.10">
    <property type="match status" value="1"/>
</dbReference>
<reference evidence="5 8" key="2">
    <citation type="submission" date="2018-03" db="EMBL/GenBank/DDBJ databases">
        <title>Genomic Encyclopedia of Archaeal and Bacterial Type Strains, Phase II (KMG-II): from individual species to whole genera.</title>
        <authorList>
            <person name="Goeker M."/>
        </authorList>
    </citation>
    <scope>NUCLEOTIDE SEQUENCE [LARGE SCALE GENOMIC DNA]</scope>
    <source>
        <strain evidence="5 8">DSM 29956</strain>
    </source>
</reference>
<evidence type="ECO:0000256" key="3">
    <source>
        <dbReference type="SAM" id="SignalP"/>
    </source>
</evidence>
<dbReference type="AlphaFoldDB" id="A0A1X6YS15"/>
<dbReference type="Pfam" id="PF01464">
    <property type="entry name" value="SLT"/>
    <property type="match status" value="1"/>
</dbReference>
<dbReference type="SUPFAM" id="SSF53955">
    <property type="entry name" value="Lysozyme-like"/>
    <property type="match status" value="1"/>
</dbReference>
<evidence type="ECO:0000313" key="5">
    <source>
        <dbReference type="EMBL" id="PSK88183.1"/>
    </source>
</evidence>
<dbReference type="PANTHER" id="PTHR37423:SF2">
    <property type="entry name" value="MEMBRANE-BOUND LYTIC MUREIN TRANSGLYCOSYLASE C"/>
    <property type="match status" value="1"/>
</dbReference>
<dbReference type="EMBL" id="PYGB01000001">
    <property type="protein sequence ID" value="PSK88183.1"/>
    <property type="molecule type" value="Genomic_DNA"/>
</dbReference>
<evidence type="ECO:0000259" key="4">
    <source>
        <dbReference type="Pfam" id="PF01464"/>
    </source>
</evidence>
<organism evidence="6 7">
    <name type="scientific">Limimaricola soesokkakensis</name>
    <dbReference type="NCBI Taxonomy" id="1343159"/>
    <lineage>
        <taxon>Bacteria</taxon>
        <taxon>Pseudomonadati</taxon>
        <taxon>Pseudomonadota</taxon>
        <taxon>Alphaproteobacteria</taxon>
        <taxon>Rhodobacterales</taxon>
        <taxon>Paracoccaceae</taxon>
        <taxon>Limimaricola</taxon>
    </lineage>
</organism>
<comment type="similarity">
    <text evidence="2">Belongs to the virb1 family.</text>
</comment>
<evidence type="ECO:0000313" key="6">
    <source>
        <dbReference type="EMBL" id="SLN28941.1"/>
    </source>
</evidence>
<keyword evidence="3" id="KW-0732">Signal</keyword>
<feature type="domain" description="Transglycosylase SLT" evidence="4">
    <location>
        <begin position="55"/>
        <end position="152"/>
    </location>
</feature>
<dbReference type="Proteomes" id="UP000193495">
    <property type="component" value="Unassembled WGS sequence"/>
</dbReference>
<evidence type="ECO:0000256" key="2">
    <source>
        <dbReference type="ARBA" id="ARBA00009387"/>
    </source>
</evidence>
<feature type="chain" id="PRO_5044568176" evidence="3">
    <location>
        <begin position="22"/>
        <end position="295"/>
    </location>
</feature>
<comment type="similarity">
    <text evidence="1">Belongs to the transglycosylase Slt family.</text>
</comment>
<dbReference type="PANTHER" id="PTHR37423">
    <property type="entry name" value="SOLUBLE LYTIC MUREIN TRANSGLYCOSYLASE-RELATED"/>
    <property type="match status" value="1"/>
</dbReference>
<dbReference type="Proteomes" id="UP000240624">
    <property type="component" value="Unassembled WGS sequence"/>
</dbReference>
<keyword evidence="8" id="KW-1185">Reference proteome</keyword>
<dbReference type="EMBL" id="FWFY01000002">
    <property type="protein sequence ID" value="SLN28941.1"/>
    <property type="molecule type" value="Genomic_DNA"/>
</dbReference>
<evidence type="ECO:0000256" key="1">
    <source>
        <dbReference type="ARBA" id="ARBA00007734"/>
    </source>
</evidence>
<dbReference type="CDD" id="cd00254">
    <property type="entry name" value="LT-like"/>
    <property type="match status" value="1"/>
</dbReference>
<name>A0A1X6YS15_9RHOB</name>
<gene>
    <name evidence="5" type="ORF">CLV79_10113</name>
    <name evidence="6" type="ORF">LOS8367_01073</name>
</gene>
<feature type="signal peptide" evidence="3">
    <location>
        <begin position="1"/>
        <end position="21"/>
    </location>
</feature>
<dbReference type="InterPro" id="IPR008258">
    <property type="entry name" value="Transglycosylase_SLT_dom_1"/>
</dbReference>
<evidence type="ECO:0000313" key="8">
    <source>
        <dbReference type="Proteomes" id="UP000240624"/>
    </source>
</evidence>